<evidence type="ECO:0000256" key="8">
    <source>
        <dbReference type="RuleBase" id="RU004135"/>
    </source>
</evidence>
<dbReference type="NCBIfam" id="NF001126">
    <property type="entry name" value="PRK00139.1-4"/>
    <property type="match status" value="1"/>
</dbReference>
<sequence length="510" mass="53727">MNTTAGPSPRTTAELASAFDLTTSGAAVEITGVALDNRRVQPGDLFAALPGAHQHGGTFATSAVAAGARAVLTDPAGRELLGGLDVPVLVAADVRAVLGRVSAWVYGEPATQLRTFGVTGTNGKTTTSYLLEEIVRRAGRTTGLIGTVELKVGEERVPARLTTPEAPGIQALLARMLSASVTDLVMEVSSHALAQHRVDGIVYDLVGFTNLTADHLDFHGGIENYFAAKAQLFTPERARRGVVLVDDEWGVRLAEQASIPVVTVSTHPDGPDADWQASITVGRADHTSFSLTHRDGHGLSTAIWMPGRFNVANAALALTMALESGLTAHTLHTVLGDGLRAHVPGRMEQVAAQPRCIVDFAHNAEALELVLRALRPTTKGRLLVAFGATGERDKAKRAQMGRVAVAGADVVVVTDDDPHDEDAATIRRQVLAGALGAVPDAQRAGRTVDVFEAAPRGEAIRRTVQAAGPADTVLIAGRGHETVQEIAGVDYHLDDREEVRAALAERDADR</sequence>
<protein>
    <recommendedName>
        <fullName evidence="7">UDP-N-acetylmuramyl-tripeptide synthetase</fullName>
        <ecNumber evidence="7">6.3.2.-</ecNumber>
    </recommendedName>
    <alternativeName>
        <fullName evidence="7">UDP-MurNAc-tripeptide synthetase</fullName>
    </alternativeName>
</protein>
<comment type="cofactor">
    <cofactor evidence="7">
        <name>Mg(2+)</name>
        <dbReference type="ChEBI" id="CHEBI:18420"/>
    </cofactor>
</comment>
<dbReference type="GO" id="GO:0005737">
    <property type="term" value="C:cytoplasm"/>
    <property type="evidence" value="ECO:0007669"/>
    <property type="project" value="UniProtKB-SubCell"/>
</dbReference>
<dbReference type="PANTHER" id="PTHR23135:SF4">
    <property type="entry name" value="UDP-N-ACETYLMURAMOYL-L-ALANYL-D-GLUTAMATE--2,6-DIAMINOPIMELATE LIGASE MURE HOMOLOG, CHLOROPLASTIC"/>
    <property type="match status" value="1"/>
</dbReference>
<feature type="domain" description="Mur ligase C-terminal" evidence="10">
    <location>
        <begin position="345"/>
        <end position="479"/>
    </location>
</feature>
<dbReference type="Gene3D" id="3.40.1190.10">
    <property type="entry name" value="Mur-like, catalytic domain"/>
    <property type="match status" value="1"/>
</dbReference>
<evidence type="ECO:0000256" key="4">
    <source>
        <dbReference type="ARBA" id="ARBA00022984"/>
    </source>
</evidence>
<keyword evidence="7" id="KW-0547">Nucleotide-binding</keyword>
<organism evidence="12 13">
    <name type="scientific">Candidatus Ruania gallistercoris</name>
    <dbReference type="NCBI Taxonomy" id="2838746"/>
    <lineage>
        <taxon>Bacteria</taxon>
        <taxon>Bacillati</taxon>
        <taxon>Actinomycetota</taxon>
        <taxon>Actinomycetes</taxon>
        <taxon>Micrococcales</taxon>
        <taxon>Ruaniaceae</taxon>
        <taxon>Ruania</taxon>
    </lineage>
</organism>
<dbReference type="NCBIfam" id="TIGR01085">
    <property type="entry name" value="murE"/>
    <property type="match status" value="1"/>
</dbReference>
<dbReference type="InterPro" id="IPR036565">
    <property type="entry name" value="Mur-like_cat_sf"/>
</dbReference>
<feature type="binding site" evidence="7">
    <location>
        <position position="197"/>
    </location>
    <ligand>
        <name>UDP-N-acetyl-alpha-D-muramoyl-L-alanyl-D-glutamate</name>
        <dbReference type="ChEBI" id="CHEBI:83900"/>
    </ligand>
</feature>
<evidence type="ECO:0000259" key="9">
    <source>
        <dbReference type="Pfam" id="PF01225"/>
    </source>
</evidence>
<keyword evidence="3 7" id="KW-0133">Cell shape</keyword>
<dbReference type="SUPFAM" id="SSF53244">
    <property type="entry name" value="MurD-like peptide ligases, peptide-binding domain"/>
    <property type="match status" value="1"/>
</dbReference>
<feature type="binding site" evidence="7">
    <location>
        <position position="195"/>
    </location>
    <ligand>
        <name>UDP-N-acetyl-alpha-D-muramoyl-L-alanyl-D-glutamate</name>
        <dbReference type="ChEBI" id="CHEBI:83900"/>
    </ligand>
</feature>
<keyword evidence="6 7" id="KW-0961">Cell wall biogenesis/degradation</keyword>
<accession>A0A9D2J745</accession>
<dbReference type="InterPro" id="IPR000713">
    <property type="entry name" value="Mur_ligase_N"/>
</dbReference>
<comment type="similarity">
    <text evidence="1 7">Belongs to the MurCDEF family. MurE subfamily.</text>
</comment>
<dbReference type="InterPro" id="IPR036615">
    <property type="entry name" value="Mur_ligase_C_dom_sf"/>
</dbReference>
<comment type="caution">
    <text evidence="12">The sequence shown here is derived from an EMBL/GenBank/DDBJ whole genome shotgun (WGS) entry which is preliminary data.</text>
</comment>
<comment type="subcellular location">
    <subcellularLocation>
        <location evidence="7 8">Cytoplasm</location>
    </subcellularLocation>
</comment>
<evidence type="ECO:0000259" key="11">
    <source>
        <dbReference type="Pfam" id="PF08245"/>
    </source>
</evidence>
<proteinExistence type="inferred from homology"/>
<comment type="caution">
    <text evidence="7">Lacks conserved residue(s) required for the propagation of feature annotation.</text>
</comment>
<dbReference type="SUPFAM" id="SSF63418">
    <property type="entry name" value="MurE/MurF N-terminal domain"/>
    <property type="match status" value="1"/>
</dbReference>
<feature type="domain" description="Mur ligase central" evidence="11">
    <location>
        <begin position="118"/>
        <end position="320"/>
    </location>
</feature>
<keyword evidence="7 12" id="KW-0436">Ligase</keyword>
<evidence type="ECO:0000256" key="5">
    <source>
        <dbReference type="ARBA" id="ARBA00023306"/>
    </source>
</evidence>
<dbReference type="Pfam" id="PF01225">
    <property type="entry name" value="Mur_ligase"/>
    <property type="match status" value="1"/>
</dbReference>
<feature type="binding site" evidence="7">
    <location>
        <begin position="162"/>
        <end position="163"/>
    </location>
    <ligand>
        <name>UDP-N-acetyl-alpha-D-muramoyl-L-alanyl-D-glutamate</name>
        <dbReference type="ChEBI" id="CHEBI:83900"/>
    </ligand>
</feature>
<reference evidence="12" key="2">
    <citation type="submission" date="2021-04" db="EMBL/GenBank/DDBJ databases">
        <authorList>
            <person name="Gilroy R."/>
        </authorList>
    </citation>
    <scope>NUCLEOTIDE SEQUENCE</scope>
    <source>
        <strain evidence="12">ChiGjej4B4-7305</strain>
    </source>
</reference>
<dbReference type="PANTHER" id="PTHR23135">
    <property type="entry name" value="MUR LIGASE FAMILY MEMBER"/>
    <property type="match status" value="1"/>
</dbReference>
<keyword evidence="7" id="KW-0067">ATP-binding</keyword>
<reference evidence="12" key="1">
    <citation type="journal article" date="2021" name="PeerJ">
        <title>Extensive microbial diversity within the chicken gut microbiome revealed by metagenomics and culture.</title>
        <authorList>
            <person name="Gilroy R."/>
            <person name="Ravi A."/>
            <person name="Getino M."/>
            <person name="Pursley I."/>
            <person name="Horton D.L."/>
            <person name="Alikhan N.F."/>
            <person name="Baker D."/>
            <person name="Gharbi K."/>
            <person name="Hall N."/>
            <person name="Watson M."/>
            <person name="Adriaenssens E.M."/>
            <person name="Foster-Nyarko E."/>
            <person name="Jarju S."/>
            <person name="Secka A."/>
            <person name="Antonio M."/>
            <person name="Oren A."/>
            <person name="Chaudhuri R.R."/>
            <person name="La Ragione R."/>
            <person name="Hildebrand F."/>
            <person name="Pallen M.J."/>
        </authorList>
    </citation>
    <scope>NUCLEOTIDE SEQUENCE</scope>
    <source>
        <strain evidence="12">ChiGjej4B4-7305</strain>
    </source>
</reference>
<dbReference type="GO" id="GO:0051301">
    <property type="term" value="P:cell division"/>
    <property type="evidence" value="ECO:0007669"/>
    <property type="project" value="UniProtKB-KW"/>
</dbReference>
<comment type="pathway">
    <text evidence="7 8">Cell wall biogenesis; peptidoglycan biosynthesis.</text>
</comment>
<dbReference type="GO" id="GO:0009252">
    <property type="term" value="P:peptidoglycan biosynthetic process"/>
    <property type="evidence" value="ECO:0007669"/>
    <property type="project" value="UniProtKB-UniRule"/>
</dbReference>
<feature type="binding site" evidence="7">
    <location>
        <position position="189"/>
    </location>
    <ligand>
        <name>UDP-N-acetyl-alpha-D-muramoyl-L-alanyl-D-glutamate</name>
        <dbReference type="ChEBI" id="CHEBI:83900"/>
    </ligand>
</feature>
<dbReference type="InterPro" id="IPR005761">
    <property type="entry name" value="UDP-N-AcMur-Glu-dNH2Pim_ligase"/>
</dbReference>
<keyword evidence="7" id="KW-0963">Cytoplasm</keyword>
<evidence type="ECO:0000256" key="6">
    <source>
        <dbReference type="ARBA" id="ARBA00023316"/>
    </source>
</evidence>
<keyword evidence="2 7" id="KW-0132">Cell division</keyword>
<keyword evidence="7" id="KW-0460">Magnesium</keyword>
<dbReference type="Gene3D" id="3.40.1390.10">
    <property type="entry name" value="MurE/MurF, N-terminal domain"/>
    <property type="match status" value="1"/>
</dbReference>
<evidence type="ECO:0000313" key="12">
    <source>
        <dbReference type="EMBL" id="HIZ38154.1"/>
    </source>
</evidence>
<dbReference type="SUPFAM" id="SSF53623">
    <property type="entry name" value="MurD-like peptide ligases, catalytic domain"/>
    <property type="match status" value="1"/>
</dbReference>
<dbReference type="InterPro" id="IPR013221">
    <property type="entry name" value="Mur_ligase_cen"/>
</dbReference>
<dbReference type="GO" id="GO:0016881">
    <property type="term" value="F:acid-amino acid ligase activity"/>
    <property type="evidence" value="ECO:0007669"/>
    <property type="project" value="UniProtKB-UniRule"/>
</dbReference>
<comment type="PTM">
    <text evidence="7">Carboxylation is probably crucial for Mg(2+) binding and, consequently, for the gamma-phosphate positioning of ATP.</text>
</comment>
<dbReference type="HAMAP" id="MF_00208">
    <property type="entry name" value="MurE"/>
    <property type="match status" value="1"/>
</dbReference>
<evidence type="ECO:0000256" key="1">
    <source>
        <dbReference type="ARBA" id="ARBA00005898"/>
    </source>
</evidence>
<evidence type="ECO:0000256" key="7">
    <source>
        <dbReference type="HAMAP-Rule" id="MF_00208"/>
    </source>
</evidence>
<dbReference type="GO" id="GO:0071555">
    <property type="term" value="P:cell wall organization"/>
    <property type="evidence" value="ECO:0007669"/>
    <property type="project" value="UniProtKB-KW"/>
</dbReference>
<evidence type="ECO:0000256" key="2">
    <source>
        <dbReference type="ARBA" id="ARBA00022618"/>
    </source>
</evidence>
<dbReference type="Proteomes" id="UP000824037">
    <property type="component" value="Unassembled WGS sequence"/>
</dbReference>
<name>A0A9D2J745_9MICO</name>
<evidence type="ECO:0000313" key="13">
    <source>
        <dbReference type="Proteomes" id="UP000824037"/>
    </source>
</evidence>
<dbReference type="GO" id="GO:0000287">
    <property type="term" value="F:magnesium ion binding"/>
    <property type="evidence" value="ECO:0007669"/>
    <property type="project" value="UniProtKB-UniRule"/>
</dbReference>
<dbReference type="EMBL" id="DXBY01000347">
    <property type="protein sequence ID" value="HIZ38154.1"/>
    <property type="molecule type" value="Genomic_DNA"/>
</dbReference>
<keyword evidence="4 7" id="KW-0573">Peptidoglycan synthesis</keyword>
<feature type="domain" description="Mur ligase N-terminal catalytic" evidence="9">
    <location>
        <begin position="29"/>
        <end position="100"/>
    </location>
</feature>
<evidence type="ECO:0000256" key="3">
    <source>
        <dbReference type="ARBA" id="ARBA00022960"/>
    </source>
</evidence>
<dbReference type="Gene3D" id="3.90.190.20">
    <property type="entry name" value="Mur ligase, C-terminal domain"/>
    <property type="match status" value="1"/>
</dbReference>
<keyword evidence="5 7" id="KW-0131">Cell cycle</keyword>
<feature type="binding site" evidence="7">
    <location>
        <begin position="120"/>
        <end position="126"/>
    </location>
    <ligand>
        <name>ATP</name>
        <dbReference type="ChEBI" id="CHEBI:30616"/>
    </ligand>
</feature>
<dbReference type="NCBIfam" id="NF001124">
    <property type="entry name" value="PRK00139.1-2"/>
    <property type="match status" value="1"/>
</dbReference>
<dbReference type="InterPro" id="IPR035911">
    <property type="entry name" value="MurE/MurF_N"/>
</dbReference>
<dbReference type="AlphaFoldDB" id="A0A9D2J745"/>
<dbReference type="EC" id="6.3.2.-" evidence="7"/>
<feature type="modified residue" description="N6-carboxylysine" evidence="7">
    <location>
        <position position="229"/>
    </location>
</feature>
<gene>
    <name evidence="7" type="primary">murE</name>
    <name evidence="12" type="ORF">H9815_20445</name>
</gene>
<comment type="function">
    <text evidence="7">Catalyzes the addition of an amino acid to the nucleotide precursor UDP-N-acetylmuramoyl-L-alanyl-D-glutamate (UMAG) in the biosynthesis of bacterial cell-wall peptidoglycan.</text>
</comment>
<feature type="binding site" evidence="7">
    <location>
        <position position="35"/>
    </location>
    <ligand>
        <name>UDP-N-acetyl-alpha-D-muramoyl-L-alanyl-D-glutamate</name>
        <dbReference type="ChEBI" id="CHEBI:83900"/>
    </ligand>
</feature>
<dbReference type="GO" id="GO:0005524">
    <property type="term" value="F:ATP binding"/>
    <property type="evidence" value="ECO:0007669"/>
    <property type="project" value="UniProtKB-UniRule"/>
</dbReference>
<dbReference type="Pfam" id="PF02875">
    <property type="entry name" value="Mur_ligase_C"/>
    <property type="match status" value="1"/>
</dbReference>
<evidence type="ECO:0000259" key="10">
    <source>
        <dbReference type="Pfam" id="PF02875"/>
    </source>
</evidence>
<dbReference type="GO" id="GO:0008360">
    <property type="term" value="P:regulation of cell shape"/>
    <property type="evidence" value="ECO:0007669"/>
    <property type="project" value="UniProtKB-KW"/>
</dbReference>
<dbReference type="InterPro" id="IPR004101">
    <property type="entry name" value="Mur_ligase_C"/>
</dbReference>
<dbReference type="Pfam" id="PF08245">
    <property type="entry name" value="Mur_ligase_M"/>
    <property type="match status" value="1"/>
</dbReference>